<evidence type="ECO:0000313" key="10">
    <source>
        <dbReference type="EMBL" id="RBQ16093.1"/>
    </source>
</evidence>
<comment type="subcellular location">
    <subcellularLocation>
        <location evidence="1">Cell membrane</location>
        <topology evidence="1">Multi-pass membrane protein</topology>
    </subcellularLocation>
</comment>
<dbReference type="InterPro" id="IPR011527">
    <property type="entry name" value="ABC1_TM_dom"/>
</dbReference>
<dbReference type="Gene3D" id="3.40.50.300">
    <property type="entry name" value="P-loop containing nucleotide triphosphate hydrolases"/>
    <property type="match status" value="1"/>
</dbReference>
<feature type="transmembrane region" description="Helical" evidence="7">
    <location>
        <begin position="122"/>
        <end position="144"/>
    </location>
</feature>
<organism evidence="10 11">
    <name type="scientific">Spongiactinospora rosea</name>
    <dbReference type="NCBI Taxonomy" id="2248750"/>
    <lineage>
        <taxon>Bacteria</taxon>
        <taxon>Bacillati</taxon>
        <taxon>Actinomycetota</taxon>
        <taxon>Actinomycetes</taxon>
        <taxon>Streptosporangiales</taxon>
        <taxon>Streptosporangiaceae</taxon>
        <taxon>Spongiactinospora</taxon>
    </lineage>
</organism>
<reference evidence="10 11" key="1">
    <citation type="submission" date="2018-06" db="EMBL/GenBank/DDBJ databases">
        <title>Sphaerisporangium craniellae sp. nov., isolated from a marine sponge in the South China Sea.</title>
        <authorList>
            <person name="Li L."/>
        </authorList>
    </citation>
    <scope>NUCLEOTIDE SEQUENCE [LARGE SCALE GENOMIC DNA]</scope>
    <source>
        <strain evidence="10 11">LHW63015</strain>
    </source>
</reference>
<comment type="caution">
    <text evidence="10">The sequence shown here is derived from an EMBL/GenBank/DDBJ whole genome shotgun (WGS) entry which is preliminary data.</text>
</comment>
<evidence type="ECO:0000256" key="6">
    <source>
        <dbReference type="ARBA" id="ARBA00023136"/>
    </source>
</evidence>
<dbReference type="Gene3D" id="1.20.1560.10">
    <property type="entry name" value="ABC transporter type 1, transmembrane domain"/>
    <property type="match status" value="1"/>
</dbReference>
<dbReference type="Pfam" id="PF00664">
    <property type="entry name" value="ABC_membrane"/>
    <property type="match status" value="1"/>
</dbReference>
<feature type="transmembrane region" description="Helical" evidence="7">
    <location>
        <begin position="50"/>
        <end position="71"/>
    </location>
</feature>
<dbReference type="GO" id="GO:0016887">
    <property type="term" value="F:ATP hydrolysis activity"/>
    <property type="evidence" value="ECO:0007669"/>
    <property type="project" value="InterPro"/>
</dbReference>
<dbReference type="GO" id="GO:0140359">
    <property type="term" value="F:ABC-type transporter activity"/>
    <property type="evidence" value="ECO:0007669"/>
    <property type="project" value="InterPro"/>
</dbReference>
<feature type="transmembrane region" description="Helical" evidence="7">
    <location>
        <begin position="265"/>
        <end position="286"/>
    </location>
</feature>
<feature type="transmembrane region" description="Helical" evidence="7">
    <location>
        <begin position="241"/>
        <end position="259"/>
    </location>
</feature>
<keyword evidence="2 7" id="KW-0812">Transmembrane</keyword>
<proteinExistence type="predicted"/>
<feature type="transmembrane region" description="Helical" evidence="7">
    <location>
        <begin position="150"/>
        <end position="169"/>
    </location>
</feature>
<sequence>MLRRCLRLRWRPLAAGSATALVRQVALLSLPLCAQRAIDDGITRGDLGVTAWWAVAVVAVSAVQWAGLAGWQWWANTADAQAGAYLRTRLAERLAGLGDGDVPGGRGDLALRATRDVDLVRIWVHGLPTWVVIATTFAFVLPALAALAPLLLWVTLACLPPLVLVNVWFPRRFEPALDALSVAHAARADAVADLLAAASSVRGLGGGQVLVRRHHAASAAVAAATMRAARVSAAWSAAGPLIPRLAIVAGVGFGGTAVLNGDLTVGGLVAFTSWMVTVTIAVRVAVDRFADRGQARVAARRIAEILAARPALPDPPDPVPLPERGTLEFDGVLALPDGRPGGRVSVEVRPGEIVAVTGPTGSGKSVLLRLLARRTTACSGAVRYGGVELTAAGAEECARRLVLVPQRPVLVSGTIGDNLRLGRDLADAELTRACHAAAVDLPLDAEAGERGGALSGGQVQRLALARALLARPSVLLLDDVTSALDPLIERRLLAGLRAWSPGMTIVFATHREAVAAAADRVLDLTGSREEVRHG</sequence>
<feature type="domain" description="ABC transporter" evidence="8">
    <location>
        <begin position="321"/>
        <end position="534"/>
    </location>
</feature>
<dbReference type="OrthoDB" id="3864787at2"/>
<name>A0A366LRE5_9ACTN</name>
<dbReference type="PROSITE" id="PS50893">
    <property type="entry name" value="ABC_TRANSPORTER_2"/>
    <property type="match status" value="1"/>
</dbReference>
<protein>
    <submittedName>
        <fullName evidence="10">ABC transporter ATP-binding protein</fullName>
    </submittedName>
</protein>
<dbReference type="InterPro" id="IPR003593">
    <property type="entry name" value="AAA+_ATPase"/>
</dbReference>
<evidence type="ECO:0000256" key="7">
    <source>
        <dbReference type="SAM" id="Phobius"/>
    </source>
</evidence>
<evidence type="ECO:0000256" key="4">
    <source>
        <dbReference type="ARBA" id="ARBA00022840"/>
    </source>
</evidence>
<dbReference type="Proteomes" id="UP000253303">
    <property type="component" value="Unassembled WGS sequence"/>
</dbReference>
<dbReference type="SUPFAM" id="SSF52540">
    <property type="entry name" value="P-loop containing nucleoside triphosphate hydrolases"/>
    <property type="match status" value="1"/>
</dbReference>
<dbReference type="InterPro" id="IPR003439">
    <property type="entry name" value="ABC_transporter-like_ATP-bd"/>
</dbReference>
<dbReference type="SUPFAM" id="SSF90123">
    <property type="entry name" value="ABC transporter transmembrane region"/>
    <property type="match status" value="1"/>
</dbReference>
<feature type="domain" description="ABC transmembrane type-1" evidence="9">
    <location>
        <begin position="14"/>
        <end position="294"/>
    </location>
</feature>
<dbReference type="EMBL" id="QMEY01000019">
    <property type="protein sequence ID" value="RBQ16093.1"/>
    <property type="molecule type" value="Genomic_DNA"/>
</dbReference>
<dbReference type="GO" id="GO:0005524">
    <property type="term" value="F:ATP binding"/>
    <property type="evidence" value="ECO:0007669"/>
    <property type="project" value="UniProtKB-KW"/>
</dbReference>
<keyword evidence="11" id="KW-1185">Reference proteome</keyword>
<dbReference type="SMART" id="SM00382">
    <property type="entry name" value="AAA"/>
    <property type="match status" value="1"/>
</dbReference>
<keyword evidence="5 7" id="KW-1133">Transmembrane helix</keyword>
<dbReference type="GO" id="GO:0005886">
    <property type="term" value="C:plasma membrane"/>
    <property type="evidence" value="ECO:0007669"/>
    <property type="project" value="UniProtKB-SubCell"/>
</dbReference>
<dbReference type="Pfam" id="PF00005">
    <property type="entry name" value="ABC_tran"/>
    <property type="match status" value="1"/>
</dbReference>
<dbReference type="InterPro" id="IPR027417">
    <property type="entry name" value="P-loop_NTPase"/>
</dbReference>
<evidence type="ECO:0000259" key="9">
    <source>
        <dbReference type="PROSITE" id="PS50929"/>
    </source>
</evidence>
<keyword evidence="6 7" id="KW-0472">Membrane</keyword>
<keyword evidence="3" id="KW-0547">Nucleotide-binding</keyword>
<accession>A0A366LRE5</accession>
<evidence type="ECO:0000256" key="2">
    <source>
        <dbReference type="ARBA" id="ARBA00022692"/>
    </source>
</evidence>
<evidence type="ECO:0000313" key="11">
    <source>
        <dbReference type="Proteomes" id="UP000253303"/>
    </source>
</evidence>
<keyword evidence="4 10" id="KW-0067">ATP-binding</keyword>
<evidence type="ECO:0000256" key="1">
    <source>
        <dbReference type="ARBA" id="ARBA00004651"/>
    </source>
</evidence>
<dbReference type="InterPro" id="IPR039421">
    <property type="entry name" value="Type_1_exporter"/>
</dbReference>
<dbReference type="PANTHER" id="PTHR24221">
    <property type="entry name" value="ATP-BINDING CASSETTE SUB-FAMILY B"/>
    <property type="match status" value="1"/>
</dbReference>
<dbReference type="AlphaFoldDB" id="A0A366LRE5"/>
<dbReference type="InterPro" id="IPR036640">
    <property type="entry name" value="ABC1_TM_sf"/>
</dbReference>
<gene>
    <name evidence="10" type="ORF">DP939_32715</name>
</gene>
<evidence type="ECO:0000259" key="8">
    <source>
        <dbReference type="PROSITE" id="PS50893"/>
    </source>
</evidence>
<dbReference type="PROSITE" id="PS50929">
    <property type="entry name" value="ABC_TM1F"/>
    <property type="match status" value="1"/>
</dbReference>
<evidence type="ECO:0000256" key="3">
    <source>
        <dbReference type="ARBA" id="ARBA00022741"/>
    </source>
</evidence>
<evidence type="ECO:0000256" key="5">
    <source>
        <dbReference type="ARBA" id="ARBA00022989"/>
    </source>
</evidence>
<dbReference type="PANTHER" id="PTHR24221:SF654">
    <property type="entry name" value="ATP-BINDING CASSETTE SUB-FAMILY B MEMBER 6"/>
    <property type="match status" value="1"/>
</dbReference>
<dbReference type="GO" id="GO:0034040">
    <property type="term" value="F:ATPase-coupled lipid transmembrane transporter activity"/>
    <property type="evidence" value="ECO:0007669"/>
    <property type="project" value="TreeGrafter"/>
</dbReference>